<feature type="domain" description="IclR-ED" evidence="5">
    <location>
        <begin position="85"/>
        <end position="268"/>
    </location>
</feature>
<dbReference type="Pfam" id="PF09339">
    <property type="entry name" value="HTH_IclR"/>
    <property type="match status" value="1"/>
</dbReference>
<keyword evidence="7" id="KW-1185">Reference proteome</keyword>
<organism evidence="6 7">
    <name type="scientific">Arthrobacter pigmenti</name>
    <dbReference type="NCBI Taxonomy" id="271432"/>
    <lineage>
        <taxon>Bacteria</taxon>
        <taxon>Bacillati</taxon>
        <taxon>Actinomycetota</taxon>
        <taxon>Actinomycetes</taxon>
        <taxon>Micrococcales</taxon>
        <taxon>Micrococcaceae</taxon>
        <taxon>Arthrobacter</taxon>
    </lineage>
</organism>
<dbReference type="GO" id="GO:0003677">
    <property type="term" value="F:DNA binding"/>
    <property type="evidence" value="ECO:0007669"/>
    <property type="project" value="UniProtKB-KW"/>
</dbReference>
<keyword evidence="1" id="KW-0805">Transcription regulation</keyword>
<dbReference type="SMART" id="SM00346">
    <property type="entry name" value="HTH_ICLR"/>
    <property type="match status" value="1"/>
</dbReference>
<comment type="caution">
    <text evidence="6">The sequence shown here is derived from an EMBL/GenBank/DDBJ whole genome shotgun (WGS) entry which is preliminary data.</text>
</comment>
<evidence type="ECO:0000259" key="4">
    <source>
        <dbReference type="PROSITE" id="PS51077"/>
    </source>
</evidence>
<reference evidence="6 7" key="1">
    <citation type="submission" date="2020-03" db="EMBL/GenBank/DDBJ databases">
        <title>Sequencing the genomes of 1000 actinobacteria strains.</title>
        <authorList>
            <person name="Klenk H.-P."/>
        </authorList>
    </citation>
    <scope>NUCLEOTIDE SEQUENCE [LARGE SCALE GENOMIC DNA]</scope>
    <source>
        <strain evidence="6 7">DSM 16403</strain>
    </source>
</reference>
<keyword evidence="3" id="KW-0804">Transcription</keyword>
<dbReference type="Pfam" id="PF01614">
    <property type="entry name" value="IclR_C"/>
    <property type="match status" value="1"/>
</dbReference>
<proteinExistence type="predicted"/>
<protein>
    <submittedName>
        <fullName evidence="6">DNA-binding IclR family transcriptional regulator</fullName>
    </submittedName>
</protein>
<dbReference type="GO" id="GO:0003700">
    <property type="term" value="F:DNA-binding transcription factor activity"/>
    <property type="evidence" value="ECO:0007669"/>
    <property type="project" value="TreeGrafter"/>
</dbReference>
<sequence length="268" mass="28451">MTTSATPSEATTSNGLYHNETVQVVDQALVVLKDVCGSSEPRGVRELSRDLGYSKSTVQRILSSLFVAGLVSVDEASRKYTVGPAALTLAWQYTTSSNLVSAAAGIAEALAVKTGETVSVSTLTDNKRVTVYEAESPHQLRLSTGVGRPHSLLAGATSRVLLSLLTPEERKLAIERAISEGVAEGRHQVEPAELEERVQVAAVERMAISHGEWIDGAVGLSVPIGRHGDDLAALSIYGPAIRISEETVSEFITALSEAAKTIQMAWRG</sequence>
<dbReference type="RefSeq" id="WP_167994911.1">
    <property type="nucleotide sequence ID" value="NZ_JAATJL010000001.1"/>
</dbReference>
<dbReference type="EMBL" id="JAATJL010000001">
    <property type="protein sequence ID" value="NJC23645.1"/>
    <property type="molecule type" value="Genomic_DNA"/>
</dbReference>
<dbReference type="InterPro" id="IPR036388">
    <property type="entry name" value="WH-like_DNA-bd_sf"/>
</dbReference>
<dbReference type="Gene3D" id="3.30.450.40">
    <property type="match status" value="1"/>
</dbReference>
<dbReference type="SUPFAM" id="SSF46785">
    <property type="entry name" value="Winged helix' DNA-binding domain"/>
    <property type="match status" value="1"/>
</dbReference>
<name>A0A846RVL4_9MICC</name>
<feature type="domain" description="HTH iclR-type" evidence="4">
    <location>
        <begin position="22"/>
        <end position="84"/>
    </location>
</feature>
<dbReference type="AlphaFoldDB" id="A0A846RVL4"/>
<dbReference type="InterPro" id="IPR036390">
    <property type="entry name" value="WH_DNA-bd_sf"/>
</dbReference>
<evidence type="ECO:0000256" key="1">
    <source>
        <dbReference type="ARBA" id="ARBA00023015"/>
    </source>
</evidence>
<dbReference type="PANTHER" id="PTHR30136:SF24">
    <property type="entry name" value="HTH-TYPE TRANSCRIPTIONAL REPRESSOR ALLR"/>
    <property type="match status" value="1"/>
</dbReference>
<keyword evidence="2 6" id="KW-0238">DNA-binding</keyword>
<evidence type="ECO:0000313" key="7">
    <source>
        <dbReference type="Proteomes" id="UP000547458"/>
    </source>
</evidence>
<gene>
    <name evidence="6" type="ORF">BJ994_002721</name>
</gene>
<accession>A0A846RVL4</accession>
<dbReference type="PROSITE" id="PS51077">
    <property type="entry name" value="HTH_ICLR"/>
    <property type="match status" value="1"/>
</dbReference>
<evidence type="ECO:0000256" key="2">
    <source>
        <dbReference type="ARBA" id="ARBA00023125"/>
    </source>
</evidence>
<dbReference type="SUPFAM" id="SSF55781">
    <property type="entry name" value="GAF domain-like"/>
    <property type="match status" value="1"/>
</dbReference>
<dbReference type="Gene3D" id="1.10.10.10">
    <property type="entry name" value="Winged helix-like DNA-binding domain superfamily/Winged helix DNA-binding domain"/>
    <property type="match status" value="1"/>
</dbReference>
<dbReference type="InterPro" id="IPR014757">
    <property type="entry name" value="Tscrpt_reg_IclR_C"/>
</dbReference>
<dbReference type="InterPro" id="IPR005471">
    <property type="entry name" value="Tscrpt_reg_IclR_N"/>
</dbReference>
<dbReference type="GO" id="GO:0045892">
    <property type="term" value="P:negative regulation of DNA-templated transcription"/>
    <property type="evidence" value="ECO:0007669"/>
    <property type="project" value="TreeGrafter"/>
</dbReference>
<evidence type="ECO:0000259" key="5">
    <source>
        <dbReference type="PROSITE" id="PS51078"/>
    </source>
</evidence>
<dbReference type="InterPro" id="IPR029016">
    <property type="entry name" value="GAF-like_dom_sf"/>
</dbReference>
<evidence type="ECO:0000313" key="6">
    <source>
        <dbReference type="EMBL" id="NJC23645.1"/>
    </source>
</evidence>
<evidence type="ECO:0000256" key="3">
    <source>
        <dbReference type="ARBA" id="ARBA00023163"/>
    </source>
</evidence>
<dbReference type="Proteomes" id="UP000547458">
    <property type="component" value="Unassembled WGS sequence"/>
</dbReference>
<dbReference type="PROSITE" id="PS51078">
    <property type="entry name" value="ICLR_ED"/>
    <property type="match status" value="1"/>
</dbReference>
<dbReference type="InterPro" id="IPR050707">
    <property type="entry name" value="HTH_MetabolicPath_Reg"/>
</dbReference>
<dbReference type="PANTHER" id="PTHR30136">
    <property type="entry name" value="HELIX-TURN-HELIX TRANSCRIPTIONAL REGULATOR, ICLR FAMILY"/>
    <property type="match status" value="1"/>
</dbReference>